<dbReference type="PANTHER" id="PTHR13903">
    <property type="entry name" value="PIRIN-RELATED"/>
    <property type="match status" value="1"/>
</dbReference>
<evidence type="ECO:0000259" key="4">
    <source>
        <dbReference type="Pfam" id="PF05726"/>
    </source>
</evidence>
<comment type="caution">
    <text evidence="5">The sequence shown here is derived from an EMBL/GenBank/DDBJ whole genome shotgun (WGS) entry which is preliminary data.</text>
</comment>
<evidence type="ECO:0000313" key="6">
    <source>
        <dbReference type="Proteomes" id="UP000789595"/>
    </source>
</evidence>
<evidence type="ECO:0008006" key="7">
    <source>
        <dbReference type="Google" id="ProtNLM"/>
    </source>
</evidence>
<evidence type="ECO:0000259" key="3">
    <source>
        <dbReference type="Pfam" id="PF02678"/>
    </source>
</evidence>
<dbReference type="Proteomes" id="UP000789595">
    <property type="component" value="Unassembled WGS sequence"/>
</dbReference>
<evidence type="ECO:0000256" key="2">
    <source>
        <dbReference type="RuleBase" id="RU003457"/>
    </source>
</evidence>
<proteinExistence type="inferred from homology"/>
<organism evidence="5 6">
    <name type="scientific">Pelagomonas calceolata</name>
    <dbReference type="NCBI Taxonomy" id="35677"/>
    <lineage>
        <taxon>Eukaryota</taxon>
        <taxon>Sar</taxon>
        <taxon>Stramenopiles</taxon>
        <taxon>Ochrophyta</taxon>
        <taxon>Pelagophyceae</taxon>
        <taxon>Pelagomonadales</taxon>
        <taxon>Pelagomonadaceae</taxon>
        <taxon>Pelagomonas</taxon>
    </lineage>
</organism>
<name>A0A8J2SWZ5_9STRA</name>
<dbReference type="InterPro" id="IPR008778">
    <property type="entry name" value="Pirin_C_dom"/>
</dbReference>
<keyword evidence="6" id="KW-1185">Reference proteome</keyword>
<feature type="domain" description="Pirin C-terminal" evidence="4">
    <location>
        <begin position="181"/>
        <end position="281"/>
    </location>
</feature>
<dbReference type="InterPro" id="IPR012093">
    <property type="entry name" value="Pirin"/>
</dbReference>
<comment type="similarity">
    <text evidence="1 2">Belongs to the pirin family.</text>
</comment>
<reference evidence="5" key="1">
    <citation type="submission" date="2021-11" db="EMBL/GenBank/DDBJ databases">
        <authorList>
            <consortium name="Genoscope - CEA"/>
            <person name="William W."/>
        </authorList>
    </citation>
    <scope>NUCLEOTIDE SEQUENCE</scope>
</reference>
<dbReference type="EMBL" id="CAKKNE010000004">
    <property type="protein sequence ID" value="CAH0374909.1"/>
    <property type="molecule type" value="Genomic_DNA"/>
</dbReference>
<feature type="domain" description="Pirin N-terminal" evidence="3">
    <location>
        <begin position="32"/>
        <end position="126"/>
    </location>
</feature>
<dbReference type="PANTHER" id="PTHR13903:SF8">
    <property type="entry name" value="PIRIN"/>
    <property type="match status" value="1"/>
</dbReference>
<dbReference type="Gene3D" id="2.60.120.10">
    <property type="entry name" value="Jelly Rolls"/>
    <property type="match status" value="2"/>
</dbReference>
<evidence type="ECO:0000256" key="1">
    <source>
        <dbReference type="ARBA" id="ARBA00008416"/>
    </source>
</evidence>
<dbReference type="InterPro" id="IPR011051">
    <property type="entry name" value="RmlC_Cupin_sf"/>
</dbReference>
<dbReference type="OrthoDB" id="198735at2759"/>
<dbReference type="SUPFAM" id="SSF51182">
    <property type="entry name" value="RmlC-like cupins"/>
    <property type="match status" value="1"/>
</dbReference>
<dbReference type="InterPro" id="IPR014710">
    <property type="entry name" value="RmlC-like_jellyroll"/>
</dbReference>
<dbReference type="AlphaFoldDB" id="A0A8J2SWZ5"/>
<evidence type="ECO:0000313" key="5">
    <source>
        <dbReference type="EMBL" id="CAH0374909.1"/>
    </source>
</evidence>
<accession>A0A8J2SWZ5</accession>
<dbReference type="Pfam" id="PF05726">
    <property type="entry name" value="Pirin_C"/>
    <property type="match status" value="1"/>
</dbReference>
<dbReference type="InterPro" id="IPR003829">
    <property type="entry name" value="Pirin_N_dom"/>
</dbReference>
<dbReference type="CDD" id="cd02247">
    <property type="entry name" value="cupin_pirin_C"/>
    <property type="match status" value="1"/>
</dbReference>
<sequence>MATVEKKVTPGKTDPFGTGKILVTDCLDKFAQQQSDPFLLLHHFGPAHISAMPQFGMHPHRGFNECPYLKQGRWLGTDPWNMRGEGQDALFAEGQLQWGKSGRGIEHGMKFDPTYDGPVQGFQLWINLKSANKLDPPEFQNARADAMPLVDVAPGVRAKVLLGELNGQASPVETQGIRCQYVDYELEAGSEATHPRATGMSTLFVYVYEGSGTFCGTSAKKGEVLRLSSSGDVHVKASSRLGFMLLAGQPLREPIVQHGPFVMSTQDQIMQAFQDYHSGNFLAEECTYKLHTKGKTTTTKRRIEGRR</sequence>
<gene>
    <name evidence="5" type="ORF">PECAL_4P22220</name>
</gene>
<dbReference type="PIRSF" id="PIRSF006232">
    <property type="entry name" value="Pirin"/>
    <property type="match status" value="1"/>
</dbReference>
<dbReference type="Pfam" id="PF02678">
    <property type="entry name" value="Pirin"/>
    <property type="match status" value="1"/>
</dbReference>
<protein>
    <recommendedName>
        <fullName evidence="7">Pirin C-terminal domain-containing protein</fullName>
    </recommendedName>
</protein>